<dbReference type="EMBL" id="AFBI03000103">
    <property type="protein sequence ID" value="EJW01916.1"/>
    <property type="molecule type" value="Genomic_DNA"/>
</dbReference>
<dbReference type="AlphaFoldDB" id="J9D234"/>
<dbReference type="InterPro" id="IPR033749">
    <property type="entry name" value="Polyprenyl_synt_CS"/>
</dbReference>
<keyword evidence="4" id="KW-0460">Magnesium</keyword>
<comment type="caution">
    <text evidence="6">The sequence shown here is derived from an EMBL/GenBank/DDBJ whole genome shotgun (WGS) entry which is preliminary data.</text>
</comment>
<evidence type="ECO:0000313" key="7">
    <source>
        <dbReference type="Proteomes" id="UP000003163"/>
    </source>
</evidence>
<dbReference type="InterPro" id="IPR000092">
    <property type="entry name" value="Polyprenyl_synt"/>
</dbReference>
<dbReference type="InterPro" id="IPR008949">
    <property type="entry name" value="Isoprenoid_synthase_dom_sf"/>
</dbReference>
<evidence type="ECO:0000313" key="6">
    <source>
        <dbReference type="EMBL" id="EJW01916.1"/>
    </source>
</evidence>
<dbReference type="FunCoup" id="J9D234">
    <property type="interactions" value="170"/>
</dbReference>
<dbReference type="PROSITE" id="PS00723">
    <property type="entry name" value="POLYPRENYL_SYNTHASE_1"/>
    <property type="match status" value="1"/>
</dbReference>
<keyword evidence="2 5" id="KW-0808">Transferase</keyword>
<proteinExistence type="inferred from homology"/>
<comment type="cofactor">
    <cofactor evidence="1">
        <name>Mg(2+)</name>
        <dbReference type="ChEBI" id="CHEBI:18420"/>
    </cofactor>
</comment>
<reference evidence="7" key="2">
    <citation type="submission" date="2015-07" db="EMBL/GenBank/DDBJ databases">
        <title>Contrasting host-pathogen interactions and genome evolution in two generalist and specialist microsporidian pathogens of mosquitoes.</title>
        <authorList>
            <consortium name="The Broad Institute Genomics Platform"/>
            <consortium name="The Broad Institute Genome Sequencing Center for Infectious Disease"/>
            <person name="Cuomo C.A."/>
            <person name="Sanscrainte N.D."/>
            <person name="Goldberg J.M."/>
            <person name="Heiman D."/>
            <person name="Young S."/>
            <person name="Zeng Q."/>
            <person name="Becnel J.J."/>
            <person name="Birren B.W."/>
        </authorList>
    </citation>
    <scope>NUCLEOTIDE SEQUENCE [LARGE SCALE GENOMIC DNA]</scope>
    <source>
        <strain evidence="7">USNM 41457</strain>
    </source>
</reference>
<organism evidence="6 7">
    <name type="scientific">Edhazardia aedis (strain USNM 41457)</name>
    <name type="common">Microsporidian parasite</name>
    <dbReference type="NCBI Taxonomy" id="1003232"/>
    <lineage>
        <taxon>Eukaryota</taxon>
        <taxon>Fungi</taxon>
        <taxon>Fungi incertae sedis</taxon>
        <taxon>Microsporidia</taxon>
        <taxon>Edhazardia</taxon>
    </lineage>
</organism>
<evidence type="ECO:0000256" key="2">
    <source>
        <dbReference type="ARBA" id="ARBA00022679"/>
    </source>
</evidence>
<dbReference type="GO" id="GO:0046872">
    <property type="term" value="F:metal ion binding"/>
    <property type="evidence" value="ECO:0007669"/>
    <property type="project" value="UniProtKB-KW"/>
</dbReference>
<dbReference type="InterPro" id="IPR039702">
    <property type="entry name" value="FPS1-like"/>
</dbReference>
<evidence type="ECO:0008006" key="8">
    <source>
        <dbReference type="Google" id="ProtNLM"/>
    </source>
</evidence>
<evidence type="ECO:0000256" key="1">
    <source>
        <dbReference type="ARBA" id="ARBA00001946"/>
    </source>
</evidence>
<keyword evidence="7" id="KW-1185">Reference proteome</keyword>
<evidence type="ECO:0000256" key="5">
    <source>
        <dbReference type="RuleBase" id="RU004466"/>
    </source>
</evidence>
<dbReference type="STRING" id="1003232.J9D234"/>
<dbReference type="Gene3D" id="1.10.600.10">
    <property type="entry name" value="Farnesyl Diphosphate Synthase"/>
    <property type="match status" value="1"/>
</dbReference>
<comment type="similarity">
    <text evidence="5">Belongs to the FPP/GGPP synthase family.</text>
</comment>
<dbReference type="PANTHER" id="PTHR11525">
    <property type="entry name" value="FARNESYL-PYROPHOSPHATE SYNTHETASE"/>
    <property type="match status" value="1"/>
</dbReference>
<name>J9D234_EDHAE</name>
<dbReference type="GO" id="GO:0045337">
    <property type="term" value="P:farnesyl diphosphate biosynthetic process"/>
    <property type="evidence" value="ECO:0007669"/>
    <property type="project" value="TreeGrafter"/>
</dbReference>
<dbReference type="Proteomes" id="UP000003163">
    <property type="component" value="Unassembled WGS sequence"/>
</dbReference>
<dbReference type="GO" id="GO:0004337">
    <property type="term" value="F:(2E,6E)-farnesyl diphosphate synthase activity"/>
    <property type="evidence" value="ECO:0007669"/>
    <property type="project" value="TreeGrafter"/>
</dbReference>
<dbReference type="InParanoid" id="J9D234"/>
<protein>
    <recommendedName>
        <fullName evidence="8">Farnesyl pyrophosphate synthase</fullName>
    </recommendedName>
</protein>
<dbReference type="HOGENOM" id="CLU_028376_3_0_1"/>
<sequence>MEDEFIQRVCTLYKQPQIVTEYLKYNATGGKLFRGNLFQKSFSILRKCQEDNLQEETCNTENTEDKEIEQYNDFTRKFLIDIAMCMEILQAYFLVTDDIIDNSETRRGKRAWYRLPNIGLDALSHSSQVYSLTCEILMSNYENLSKLSEKDPDECKYLALKTFNEASLITWMGQMQDTLEKKCEVYEDVQYFFNKDYFFGISRAKTSAYTVYLPIKLGIIAANNFSSKINSDLLIKSSELKFFCDYIAYLMQMQDDYLNFYPELSGKSGTDLQERKVTFFTCKYVANLCSDEDKNDFINYLNYKNSNNYIIKLENCIFKMIEQEYDSDEQNVVNIILTRAKNSHQFIRDIVLWIIKKVHRRKK</sequence>
<dbReference type="GO" id="GO:0005737">
    <property type="term" value="C:cytoplasm"/>
    <property type="evidence" value="ECO:0007669"/>
    <property type="project" value="TreeGrafter"/>
</dbReference>
<dbReference type="GO" id="GO:0004161">
    <property type="term" value="F:dimethylallyltranstransferase activity"/>
    <property type="evidence" value="ECO:0007669"/>
    <property type="project" value="TreeGrafter"/>
</dbReference>
<dbReference type="OMA" id="DECKYLA"/>
<evidence type="ECO:0000256" key="4">
    <source>
        <dbReference type="ARBA" id="ARBA00022842"/>
    </source>
</evidence>
<dbReference type="Pfam" id="PF00348">
    <property type="entry name" value="polyprenyl_synt"/>
    <property type="match status" value="1"/>
</dbReference>
<gene>
    <name evidence="6" type="ORF">EDEG_03618</name>
</gene>
<evidence type="ECO:0000256" key="3">
    <source>
        <dbReference type="ARBA" id="ARBA00022723"/>
    </source>
</evidence>
<keyword evidence="3" id="KW-0479">Metal-binding</keyword>
<accession>J9D234</accession>
<dbReference type="PANTHER" id="PTHR11525:SF0">
    <property type="entry name" value="FARNESYL PYROPHOSPHATE SYNTHASE"/>
    <property type="match status" value="1"/>
</dbReference>
<dbReference type="VEuPathDB" id="MicrosporidiaDB:EDEG_03618"/>
<dbReference type="SUPFAM" id="SSF48576">
    <property type="entry name" value="Terpenoid synthases"/>
    <property type="match status" value="1"/>
</dbReference>
<dbReference type="OrthoDB" id="10257492at2759"/>
<reference evidence="6 7" key="1">
    <citation type="submission" date="2011-08" db="EMBL/GenBank/DDBJ databases">
        <authorList>
            <person name="Liu Z.J."/>
            <person name="Shi F.L."/>
            <person name="Lu J.Q."/>
            <person name="Li M."/>
            <person name="Wang Z.L."/>
        </authorList>
    </citation>
    <scope>NUCLEOTIDE SEQUENCE [LARGE SCALE GENOMIC DNA]</scope>
    <source>
        <strain evidence="6 7">USNM 41457</strain>
    </source>
</reference>